<evidence type="ECO:0000259" key="2">
    <source>
        <dbReference type="Pfam" id="PF00534"/>
    </source>
</evidence>
<feature type="domain" description="Glycosyl transferase family 1" evidence="2">
    <location>
        <begin position="116"/>
        <end position="215"/>
    </location>
</feature>
<evidence type="ECO:0000313" key="4">
    <source>
        <dbReference type="Proteomes" id="UP001217089"/>
    </source>
</evidence>
<name>A0ABQ9F8M9_TEGGR</name>
<keyword evidence="1" id="KW-0328">Glycosyltransferase</keyword>
<dbReference type="EMBL" id="JARBDR010000440">
    <property type="protein sequence ID" value="KAJ8312655.1"/>
    <property type="molecule type" value="Genomic_DNA"/>
</dbReference>
<dbReference type="InterPro" id="IPR001296">
    <property type="entry name" value="Glyco_trans_1"/>
</dbReference>
<dbReference type="Proteomes" id="UP001217089">
    <property type="component" value="Unassembled WGS sequence"/>
</dbReference>
<reference evidence="3 4" key="1">
    <citation type="submission" date="2022-12" db="EMBL/GenBank/DDBJ databases">
        <title>Chromosome-level genome of Tegillarca granosa.</title>
        <authorList>
            <person name="Kim J."/>
        </authorList>
    </citation>
    <scope>NUCLEOTIDE SEQUENCE [LARGE SCALE GENOMIC DNA]</scope>
    <source>
        <strain evidence="3">Teg-2019</strain>
        <tissue evidence="3">Adductor muscle</tissue>
    </source>
</reference>
<keyword evidence="1" id="KW-0808">Transferase</keyword>
<proteinExistence type="predicted"/>
<dbReference type="SUPFAM" id="SSF53756">
    <property type="entry name" value="UDP-Glycosyltransferase/glycogen phosphorylase"/>
    <property type="match status" value="1"/>
</dbReference>
<evidence type="ECO:0000256" key="1">
    <source>
        <dbReference type="ARBA" id="ARBA00022676"/>
    </source>
</evidence>
<organism evidence="3 4">
    <name type="scientific">Tegillarca granosa</name>
    <name type="common">Malaysian cockle</name>
    <name type="synonym">Anadara granosa</name>
    <dbReference type="NCBI Taxonomy" id="220873"/>
    <lineage>
        <taxon>Eukaryota</taxon>
        <taxon>Metazoa</taxon>
        <taxon>Spiralia</taxon>
        <taxon>Lophotrochozoa</taxon>
        <taxon>Mollusca</taxon>
        <taxon>Bivalvia</taxon>
        <taxon>Autobranchia</taxon>
        <taxon>Pteriomorphia</taxon>
        <taxon>Arcoida</taxon>
        <taxon>Arcoidea</taxon>
        <taxon>Arcidae</taxon>
        <taxon>Tegillarca</taxon>
    </lineage>
</organism>
<comment type="caution">
    <text evidence="3">The sequence shown here is derived from an EMBL/GenBank/DDBJ whole genome shotgun (WGS) entry which is preliminary data.</text>
</comment>
<dbReference type="PANTHER" id="PTHR46660">
    <property type="match status" value="1"/>
</dbReference>
<sequence>MLILLYNCRRYIEENDQYTCLIKDPADINECIINQLILQHNVTVVLAIHAYRSGRLLTNCSVPIILILGGTDINEFSKYEDKLQIMNQVVFKSKFIVAFSSAMVEKAKALWNGTRTRKDVFLVIIGPETDAEYQKYFLDSISGLSGVYYIPGLSLCDAHAAIKESFAVVNTSESEGMAAVILEAMQMGVPVLARDNYGNKSLIQDGVTGFIFDSPKVCH</sequence>
<dbReference type="PANTHER" id="PTHR46660:SF2">
    <property type="entry name" value="GLYCOSYLTRANSFERASE 1 DOMAIN-CONTAINING PROTEIN 1"/>
    <property type="match status" value="1"/>
</dbReference>
<accession>A0ABQ9F8M9</accession>
<dbReference type="Pfam" id="PF00534">
    <property type="entry name" value="Glycos_transf_1"/>
    <property type="match status" value="1"/>
</dbReference>
<gene>
    <name evidence="3" type="ORF">KUTeg_010028</name>
</gene>
<dbReference type="InterPro" id="IPR052622">
    <property type="entry name" value="Glycosyltransferase_G1"/>
</dbReference>
<evidence type="ECO:0000313" key="3">
    <source>
        <dbReference type="EMBL" id="KAJ8312655.1"/>
    </source>
</evidence>
<dbReference type="Gene3D" id="3.40.50.2000">
    <property type="entry name" value="Glycogen Phosphorylase B"/>
    <property type="match status" value="1"/>
</dbReference>
<protein>
    <recommendedName>
        <fullName evidence="2">Glycosyl transferase family 1 domain-containing protein</fullName>
    </recommendedName>
</protein>
<keyword evidence="4" id="KW-1185">Reference proteome</keyword>